<evidence type="ECO:0008006" key="3">
    <source>
        <dbReference type="Google" id="ProtNLM"/>
    </source>
</evidence>
<organism evidence="1 2">
    <name type="scientific">Peronospora farinosa</name>
    <dbReference type="NCBI Taxonomy" id="134698"/>
    <lineage>
        <taxon>Eukaryota</taxon>
        <taxon>Sar</taxon>
        <taxon>Stramenopiles</taxon>
        <taxon>Oomycota</taxon>
        <taxon>Peronosporomycetes</taxon>
        <taxon>Peronosporales</taxon>
        <taxon>Peronosporaceae</taxon>
        <taxon>Peronospora</taxon>
    </lineage>
</organism>
<reference evidence="1" key="1">
    <citation type="submission" date="2022-12" db="EMBL/GenBank/DDBJ databases">
        <authorList>
            <person name="Webb A."/>
        </authorList>
    </citation>
    <scope>NUCLEOTIDE SEQUENCE</scope>
    <source>
        <strain evidence="1">Pf2</strain>
    </source>
</reference>
<accession>A0AAV0T9B9</accession>
<gene>
    <name evidence="1" type="ORF">PFR002_LOCUS3318</name>
</gene>
<proteinExistence type="predicted"/>
<name>A0AAV0T9B9_9STRA</name>
<dbReference type="Gene3D" id="3.40.50.300">
    <property type="entry name" value="P-loop containing nucleotide triphosphate hydrolases"/>
    <property type="match status" value="1"/>
</dbReference>
<dbReference type="EMBL" id="CANTFK010000470">
    <property type="protein sequence ID" value="CAI5716678.1"/>
    <property type="molecule type" value="Genomic_DNA"/>
</dbReference>
<dbReference type="AlphaFoldDB" id="A0AAV0T9B9"/>
<comment type="caution">
    <text evidence="1">The sequence shown here is derived from an EMBL/GenBank/DDBJ whole genome shotgun (WGS) entry which is preliminary data.</text>
</comment>
<dbReference type="InterPro" id="IPR052980">
    <property type="entry name" value="Crinkler_effector"/>
</dbReference>
<protein>
    <recommendedName>
        <fullName evidence="3">Crinkler (CRN) family protein</fullName>
    </recommendedName>
</protein>
<dbReference type="PANTHER" id="PTHR33129">
    <property type="entry name" value="PROTEIN KINASE DOMAIN-CONTAINING PROTEIN-RELATED"/>
    <property type="match status" value="1"/>
</dbReference>
<dbReference type="InterPro" id="IPR027417">
    <property type="entry name" value="P-loop_NTPase"/>
</dbReference>
<evidence type="ECO:0000313" key="2">
    <source>
        <dbReference type="Proteomes" id="UP001159659"/>
    </source>
</evidence>
<evidence type="ECO:0000313" key="1">
    <source>
        <dbReference type="EMBL" id="CAI5716678.1"/>
    </source>
</evidence>
<dbReference type="Proteomes" id="UP001159659">
    <property type="component" value="Unassembled WGS sequence"/>
</dbReference>
<dbReference type="SUPFAM" id="SSF52540">
    <property type="entry name" value="P-loop containing nucleoside triphosphate hydrolases"/>
    <property type="match status" value="1"/>
</dbReference>
<sequence length="504" mass="58139">MFWRKRDDKIVSLLLDGWFRESSPLSKKKSIMVGSPGIGKSTLLCVMAFHLVFKHKKNVLVYRRLSKYDYENCLFYLGYEDSKVVQFVVQRCKDQNAINIYEELIRQQGISNVWLLLDGFHYQDIPAGVRTFKMLATSQQVDLKSGERTDAYCCLFPCWSRKDLFSVGKLIYKFHRKGMIKRFYYSGGSVREFTLSTCTDIIDAINNAISSVNDVSNLLNNKSSILTGGLQVDRLRHTFVKNRRAISPLYSKEWWKPFIYRSCWEQVIDSEYAARCLSLRLRSDALFRIYAWAKNTGNNSLTGAVFEILLHRLAADNQLDLYIFEYVSPNESKPPAEEQIAPRHHKAGQVRLKKKVRPALERQAIIIVKLKSTSNKKGNVAYLQFTVAGQHSIDSNQLKEMNKIFYPDDVKNADDTEPPIYIAVCPDRKSCKALRLDTKAEVLAARKVCQVFVGYYVENKRGIAADDQMNDLLLQILPPNSSHHYVDDFGLSAYKQKKRQRPKW</sequence>